<feature type="compositionally biased region" description="Basic and acidic residues" evidence="1">
    <location>
        <begin position="184"/>
        <end position="193"/>
    </location>
</feature>
<accession>X6NY96</accession>
<dbReference type="Proteomes" id="UP000023152">
    <property type="component" value="Unassembled WGS sequence"/>
</dbReference>
<dbReference type="EMBL" id="ASPP01005580">
    <property type="protein sequence ID" value="ETO30267.1"/>
    <property type="molecule type" value="Genomic_DNA"/>
</dbReference>
<feature type="compositionally biased region" description="Polar residues" evidence="1">
    <location>
        <begin position="114"/>
        <end position="124"/>
    </location>
</feature>
<reference evidence="2 3" key="1">
    <citation type="journal article" date="2013" name="Curr. Biol.">
        <title>The Genome of the Foraminiferan Reticulomyxa filosa.</title>
        <authorList>
            <person name="Glockner G."/>
            <person name="Hulsmann N."/>
            <person name="Schleicher M."/>
            <person name="Noegel A.A."/>
            <person name="Eichinger L."/>
            <person name="Gallinger C."/>
            <person name="Pawlowski J."/>
            <person name="Sierra R."/>
            <person name="Euteneuer U."/>
            <person name="Pillet L."/>
            <person name="Moustafa A."/>
            <person name="Platzer M."/>
            <person name="Groth M."/>
            <person name="Szafranski K."/>
            <person name="Schliwa M."/>
        </authorList>
    </citation>
    <scope>NUCLEOTIDE SEQUENCE [LARGE SCALE GENOMIC DNA]</scope>
</reference>
<keyword evidence="3" id="KW-1185">Reference proteome</keyword>
<feature type="non-terminal residue" evidence="2">
    <location>
        <position position="1"/>
    </location>
</feature>
<evidence type="ECO:0000313" key="3">
    <source>
        <dbReference type="Proteomes" id="UP000023152"/>
    </source>
</evidence>
<comment type="caution">
    <text evidence="2">The sequence shown here is derived from an EMBL/GenBank/DDBJ whole genome shotgun (WGS) entry which is preliminary data.</text>
</comment>
<organism evidence="2 3">
    <name type="scientific">Reticulomyxa filosa</name>
    <dbReference type="NCBI Taxonomy" id="46433"/>
    <lineage>
        <taxon>Eukaryota</taxon>
        <taxon>Sar</taxon>
        <taxon>Rhizaria</taxon>
        <taxon>Retaria</taxon>
        <taxon>Foraminifera</taxon>
        <taxon>Monothalamids</taxon>
        <taxon>Reticulomyxidae</taxon>
        <taxon>Reticulomyxa</taxon>
    </lineage>
</organism>
<name>X6NY96_RETFI</name>
<gene>
    <name evidence="2" type="ORF">RFI_06853</name>
</gene>
<feature type="region of interest" description="Disordered" evidence="1">
    <location>
        <begin position="114"/>
        <end position="237"/>
    </location>
</feature>
<evidence type="ECO:0000256" key="1">
    <source>
        <dbReference type="SAM" id="MobiDB-lite"/>
    </source>
</evidence>
<sequence>HQKDLEQTSTSLDIVCIFFLKKKKKKKKKKKGENENDVFVFDEMIVLAKMNIGMWAKKACENLKITDDISQEEAGRIETVFFVMQALPAMRRELVEDPKKIFSSEFEVMAQKIKSMQSGNTNTSDTDKAAEAKESKEDELQVIEMNGLPAPNPDDDQSDQHLSSRHKKNKRTLSFRGKKPGSPESEKEAERMESMMMLGEDMITPGGDIGKALDILAPKNPSRDEAEMASVLFQHDE</sequence>
<dbReference type="AlphaFoldDB" id="X6NY96"/>
<feature type="compositionally biased region" description="Basic residues" evidence="1">
    <location>
        <begin position="163"/>
        <end position="179"/>
    </location>
</feature>
<feature type="compositionally biased region" description="Basic and acidic residues" evidence="1">
    <location>
        <begin position="125"/>
        <end position="139"/>
    </location>
</feature>
<proteinExistence type="predicted"/>
<evidence type="ECO:0000313" key="2">
    <source>
        <dbReference type="EMBL" id="ETO30267.1"/>
    </source>
</evidence>
<protein>
    <submittedName>
        <fullName evidence="2">Uncharacterized protein</fullName>
    </submittedName>
</protein>